<dbReference type="SUPFAM" id="SSF53098">
    <property type="entry name" value="Ribonuclease H-like"/>
    <property type="match status" value="2"/>
</dbReference>
<evidence type="ECO:0000313" key="3">
    <source>
        <dbReference type="EMBL" id="KAK9976565.1"/>
    </source>
</evidence>
<dbReference type="EMBL" id="JAWDJR010000004">
    <property type="protein sequence ID" value="KAK9976565.1"/>
    <property type="molecule type" value="Genomic_DNA"/>
</dbReference>
<evidence type="ECO:0000313" key="4">
    <source>
        <dbReference type="Proteomes" id="UP001479290"/>
    </source>
</evidence>
<dbReference type="Pfam" id="PF05699">
    <property type="entry name" value="Dimer_Tnp_hAT"/>
    <property type="match status" value="1"/>
</dbReference>
<comment type="caution">
    <text evidence="3">The sequence shown here is derived from an EMBL/GenBank/DDBJ whole genome shotgun (WGS) entry which is preliminary data.</text>
</comment>
<dbReference type="PANTHER" id="PTHR45749">
    <property type="match status" value="1"/>
</dbReference>
<feature type="domain" description="DUF4371" evidence="2">
    <location>
        <begin position="16"/>
        <end position="204"/>
    </location>
</feature>
<feature type="domain" description="HAT C-terminal dimerisation" evidence="1">
    <location>
        <begin position="431"/>
        <end position="490"/>
    </location>
</feature>
<evidence type="ECO:0000259" key="1">
    <source>
        <dbReference type="Pfam" id="PF05699"/>
    </source>
</evidence>
<dbReference type="AlphaFoldDB" id="A0AAW2AS33"/>
<dbReference type="GO" id="GO:0046983">
    <property type="term" value="F:protein dimerization activity"/>
    <property type="evidence" value="ECO:0007669"/>
    <property type="project" value="InterPro"/>
</dbReference>
<organism evidence="3 4">
    <name type="scientific">Culter alburnus</name>
    <name type="common">Topmouth culter</name>
    <dbReference type="NCBI Taxonomy" id="194366"/>
    <lineage>
        <taxon>Eukaryota</taxon>
        <taxon>Metazoa</taxon>
        <taxon>Chordata</taxon>
        <taxon>Craniata</taxon>
        <taxon>Vertebrata</taxon>
        <taxon>Euteleostomi</taxon>
        <taxon>Actinopterygii</taxon>
        <taxon>Neopterygii</taxon>
        <taxon>Teleostei</taxon>
        <taxon>Ostariophysi</taxon>
        <taxon>Cypriniformes</taxon>
        <taxon>Xenocyprididae</taxon>
        <taxon>Xenocypridinae</taxon>
        <taxon>Culter</taxon>
    </lineage>
</organism>
<dbReference type="PANTHER" id="PTHR45749:SF37">
    <property type="entry name" value="OS05G0311600 PROTEIN"/>
    <property type="match status" value="1"/>
</dbReference>
<proteinExistence type="predicted"/>
<dbReference type="Proteomes" id="UP001479290">
    <property type="component" value="Unassembled WGS sequence"/>
</dbReference>
<keyword evidence="4" id="KW-1185">Reference proteome</keyword>
<dbReference type="InterPro" id="IPR008906">
    <property type="entry name" value="HATC_C_dom"/>
</dbReference>
<dbReference type="Pfam" id="PF14291">
    <property type="entry name" value="DUF4371"/>
    <property type="match status" value="1"/>
</dbReference>
<gene>
    <name evidence="3" type="ORF">ABG768_021770</name>
</gene>
<sequence length="513" mass="57489">MAIKRAGKGDIIHQVTKDTQEHFTDLIERNRAHVKVIIDILLFCAKQGIALRGHKEDTESLNRGNFLELFKVLCKYDPEIKRRLDELPANAKMMSPDIQNDLLETAPSLLRRKIRAELHAQADTYYAILADEYKDLSKKELIAVCVRYIFNGNLRERAVGFVATDDMTSSGIAGKILEVLEPLHLDPELCVGFSFDGAAVMSGGRTGVQVLLKKTFPHAVYVHCHSHRLNLVLLTASKVSPTVVTFFDVINSLHHFMTGANRHARFLQIQKELHPDKPCLELLFSASEFVTKGLQSLSVSVTDSVHMIEVGARNKKLPARLSDSHVTSTVGRCAPIRSDLDLQSLWISILDRQLMELYNRFQNDSYGIMKAAASLLPGSDAFGQMEILQVPSKHYGLGVEGPEFTVFVQLLKRKVDGGHLYPSLIEVLDSCEKDVFPNMNSLLRVLITLPVTSCSVERLFSAVNQIKSSNRATMLTERLNSLSLLTFERELAETLDLDEIIEAFKARPRRLAL</sequence>
<evidence type="ECO:0000259" key="2">
    <source>
        <dbReference type="Pfam" id="PF14291"/>
    </source>
</evidence>
<accession>A0AAW2AS33</accession>
<reference evidence="3 4" key="1">
    <citation type="submission" date="2024-05" db="EMBL/GenBank/DDBJ databases">
        <title>A high-quality chromosomal-level genome assembly of Topmouth culter (Culter alburnus).</title>
        <authorList>
            <person name="Zhao H."/>
        </authorList>
    </citation>
    <scope>NUCLEOTIDE SEQUENCE [LARGE SCALE GENOMIC DNA]</scope>
    <source>
        <strain evidence="3">CATC2023</strain>
        <tissue evidence="3">Muscle</tissue>
    </source>
</reference>
<dbReference type="InterPro" id="IPR012337">
    <property type="entry name" value="RNaseH-like_sf"/>
</dbReference>
<dbReference type="InterPro" id="IPR025398">
    <property type="entry name" value="DUF4371"/>
</dbReference>
<protein>
    <submittedName>
        <fullName evidence="3">Uncharacterized protein</fullName>
    </submittedName>
</protein>
<name>A0AAW2AS33_CULAL</name>